<feature type="domain" description="Protein HGH1 C-terminal" evidence="2">
    <location>
        <begin position="1"/>
        <end position="50"/>
    </location>
</feature>
<dbReference type="PANTHER" id="PTHR13387">
    <property type="entry name" value="PROTEIN HGH1 HOMOLOG"/>
    <property type="match status" value="1"/>
</dbReference>
<evidence type="ECO:0000313" key="3">
    <source>
        <dbReference type="EMBL" id="NXY20023.1"/>
    </source>
</evidence>
<comment type="caution">
    <text evidence="3">The sequence shown here is derived from an EMBL/GenBank/DDBJ whole genome shotgun (WGS) entry which is preliminary data.</text>
</comment>
<evidence type="ECO:0000256" key="1">
    <source>
        <dbReference type="SAM" id="MobiDB-lite"/>
    </source>
</evidence>
<keyword evidence="4" id="KW-1185">Reference proteome</keyword>
<feature type="non-terminal residue" evidence="3">
    <location>
        <position position="91"/>
    </location>
</feature>
<feature type="non-terminal residue" evidence="3">
    <location>
        <position position="1"/>
    </location>
</feature>
<evidence type="ECO:0000313" key="4">
    <source>
        <dbReference type="Proteomes" id="UP000658642"/>
    </source>
</evidence>
<gene>
    <name evidence="3" type="primary">Hgh1_1</name>
    <name evidence="3" type="ORF">ATRCLA_R15973</name>
</gene>
<dbReference type="OrthoDB" id="338814at2759"/>
<accession>A0A852P6S1</accession>
<protein>
    <submittedName>
        <fullName evidence="3">HGH1 protein</fullName>
    </submittedName>
</protein>
<proteinExistence type="predicted"/>
<feature type="region of interest" description="Disordered" evidence="1">
    <location>
        <begin position="66"/>
        <end position="91"/>
    </location>
</feature>
<dbReference type="AlphaFoldDB" id="A0A852P6S1"/>
<name>A0A852P6S1_9PASS</name>
<reference evidence="3" key="1">
    <citation type="submission" date="2020-02" db="EMBL/GenBank/DDBJ databases">
        <title>Bird 10,000 Genomes (B10K) Project - Family phase.</title>
        <authorList>
            <person name="Zhang G."/>
        </authorList>
    </citation>
    <scope>NUCLEOTIDE SEQUENCE</scope>
    <source>
        <strain evidence="3">B10K-DU-029-61</strain>
        <tissue evidence="3">Blood</tissue>
    </source>
</reference>
<dbReference type="EMBL" id="WBMZ01008950">
    <property type="protein sequence ID" value="NXY20023.1"/>
    <property type="molecule type" value="Genomic_DNA"/>
</dbReference>
<dbReference type="InterPro" id="IPR007206">
    <property type="entry name" value="Protein_HGH1_C"/>
</dbReference>
<dbReference type="PANTHER" id="PTHR13387:SF9">
    <property type="entry name" value="PROTEIN HGH1 HOMOLOG"/>
    <property type="match status" value="1"/>
</dbReference>
<sequence length="91" mass="10142">LTATKAGRGLLRSRGTFPVLRELHGWEEDPEVLSACENVIQVLIGDEPEAGMENLLQVRIPEGLERRLRSRERRERPEERPEAAGGGRGTA</sequence>
<dbReference type="Proteomes" id="UP000658642">
    <property type="component" value="Unassembled WGS sequence"/>
</dbReference>
<evidence type="ECO:0000259" key="2">
    <source>
        <dbReference type="Pfam" id="PF04064"/>
    </source>
</evidence>
<feature type="compositionally biased region" description="Basic and acidic residues" evidence="1">
    <location>
        <begin position="66"/>
        <end position="82"/>
    </location>
</feature>
<organism evidence="3 4">
    <name type="scientific">Atrichornis clamosus</name>
    <dbReference type="NCBI Taxonomy" id="449594"/>
    <lineage>
        <taxon>Eukaryota</taxon>
        <taxon>Metazoa</taxon>
        <taxon>Chordata</taxon>
        <taxon>Craniata</taxon>
        <taxon>Vertebrata</taxon>
        <taxon>Euteleostomi</taxon>
        <taxon>Archelosauria</taxon>
        <taxon>Archosauria</taxon>
        <taxon>Dinosauria</taxon>
        <taxon>Saurischia</taxon>
        <taxon>Theropoda</taxon>
        <taxon>Coelurosauria</taxon>
        <taxon>Aves</taxon>
        <taxon>Neognathae</taxon>
        <taxon>Neoaves</taxon>
        <taxon>Telluraves</taxon>
        <taxon>Australaves</taxon>
        <taxon>Passeriformes</taxon>
        <taxon>Menuridae</taxon>
        <taxon>Atrichornis</taxon>
    </lineage>
</organism>
<dbReference type="InterPro" id="IPR039717">
    <property type="entry name" value="Hgh1"/>
</dbReference>
<dbReference type="Pfam" id="PF04064">
    <property type="entry name" value="DUF384"/>
    <property type="match status" value="1"/>
</dbReference>